<keyword evidence="1 2" id="KW-0597">Phosphoprotein</keyword>
<dbReference type="PANTHER" id="PTHR43547">
    <property type="entry name" value="TWO-COMPONENT HISTIDINE KINASE"/>
    <property type="match status" value="1"/>
</dbReference>
<proteinExistence type="predicted"/>
<protein>
    <submittedName>
        <fullName evidence="6">Response regulator receiver domain-containing protein</fullName>
    </submittedName>
</protein>
<reference evidence="6 7" key="1">
    <citation type="submission" date="2019-03" db="EMBL/GenBank/DDBJ databases">
        <title>Genomic Encyclopedia of Type Strains, Phase IV (KMG-IV): sequencing the most valuable type-strain genomes for metagenomic binning, comparative biology and taxonomic classification.</title>
        <authorList>
            <person name="Goeker M."/>
        </authorList>
    </citation>
    <scope>NUCLEOTIDE SEQUENCE [LARGE SCALE GENOMIC DNA]</scope>
    <source>
        <strain evidence="6 7">DSM 24179</strain>
    </source>
</reference>
<dbReference type="Gene3D" id="3.30.565.10">
    <property type="entry name" value="Histidine kinase-like ATPase, C-terminal domain"/>
    <property type="match status" value="1"/>
</dbReference>
<dbReference type="CDD" id="cd19920">
    <property type="entry name" value="REC_PA4781-like"/>
    <property type="match status" value="1"/>
</dbReference>
<dbReference type="PROSITE" id="PS50109">
    <property type="entry name" value="HIS_KIN"/>
    <property type="match status" value="1"/>
</dbReference>
<evidence type="ECO:0000313" key="7">
    <source>
        <dbReference type="Proteomes" id="UP000295221"/>
    </source>
</evidence>
<gene>
    <name evidence="6" type="ORF">EV194_104136</name>
</gene>
<evidence type="ECO:0000313" key="6">
    <source>
        <dbReference type="EMBL" id="TCO08825.1"/>
    </source>
</evidence>
<evidence type="ECO:0000259" key="5">
    <source>
        <dbReference type="PROSITE" id="PS50110"/>
    </source>
</evidence>
<dbReference type="InterPro" id="IPR005467">
    <property type="entry name" value="His_kinase_dom"/>
</dbReference>
<dbReference type="RefSeq" id="WP_132433408.1">
    <property type="nucleotide sequence ID" value="NZ_SLWK01000004.1"/>
</dbReference>
<dbReference type="SUPFAM" id="SSF55874">
    <property type="entry name" value="ATPase domain of HSP90 chaperone/DNA topoisomerase II/histidine kinase"/>
    <property type="match status" value="1"/>
</dbReference>
<comment type="caution">
    <text evidence="6">The sequence shown here is derived from an EMBL/GenBank/DDBJ whole genome shotgun (WGS) entry which is preliminary data.</text>
</comment>
<evidence type="ECO:0000256" key="3">
    <source>
        <dbReference type="SAM" id="Coils"/>
    </source>
</evidence>
<dbReference type="Pfam" id="PF00072">
    <property type="entry name" value="Response_reg"/>
    <property type="match status" value="1"/>
</dbReference>
<keyword evidence="7" id="KW-1185">Reference proteome</keyword>
<dbReference type="Proteomes" id="UP000295221">
    <property type="component" value="Unassembled WGS sequence"/>
</dbReference>
<dbReference type="EMBL" id="SLWK01000004">
    <property type="protein sequence ID" value="TCO08825.1"/>
    <property type="molecule type" value="Genomic_DNA"/>
</dbReference>
<dbReference type="InterPro" id="IPR011006">
    <property type="entry name" value="CheY-like_superfamily"/>
</dbReference>
<feature type="domain" description="Histidine kinase" evidence="4">
    <location>
        <begin position="183"/>
        <end position="388"/>
    </location>
</feature>
<evidence type="ECO:0000256" key="2">
    <source>
        <dbReference type="PROSITE-ProRule" id="PRU00169"/>
    </source>
</evidence>
<dbReference type="OrthoDB" id="9781208at2"/>
<dbReference type="GO" id="GO:0000155">
    <property type="term" value="F:phosphorelay sensor kinase activity"/>
    <property type="evidence" value="ECO:0007669"/>
    <property type="project" value="TreeGrafter"/>
</dbReference>
<evidence type="ECO:0000259" key="4">
    <source>
        <dbReference type="PROSITE" id="PS50109"/>
    </source>
</evidence>
<dbReference type="PROSITE" id="PS50110">
    <property type="entry name" value="RESPONSE_REGULATORY"/>
    <property type="match status" value="1"/>
</dbReference>
<dbReference type="Gene3D" id="3.40.50.2300">
    <property type="match status" value="1"/>
</dbReference>
<feature type="domain" description="Response regulatory" evidence="5">
    <location>
        <begin position="6"/>
        <end position="122"/>
    </location>
</feature>
<feature type="coiled-coil region" evidence="3">
    <location>
        <begin position="121"/>
        <end position="176"/>
    </location>
</feature>
<keyword evidence="3" id="KW-0175">Coiled coil</keyword>
<dbReference type="PANTHER" id="PTHR43547:SF2">
    <property type="entry name" value="HYBRID SIGNAL TRANSDUCTION HISTIDINE KINASE C"/>
    <property type="match status" value="1"/>
</dbReference>
<dbReference type="AlphaFoldDB" id="A0A4R2GK34"/>
<dbReference type="SMART" id="SM00448">
    <property type="entry name" value="REC"/>
    <property type="match status" value="1"/>
</dbReference>
<dbReference type="Gene3D" id="1.10.287.130">
    <property type="match status" value="1"/>
</dbReference>
<accession>A0A4R2GK34</accession>
<name>A0A4R2GK34_9BACT</name>
<dbReference type="SUPFAM" id="SSF52172">
    <property type="entry name" value="CheY-like"/>
    <property type="match status" value="1"/>
</dbReference>
<dbReference type="InterPro" id="IPR001789">
    <property type="entry name" value="Sig_transdc_resp-reg_receiver"/>
</dbReference>
<dbReference type="InterPro" id="IPR036890">
    <property type="entry name" value="HATPase_C_sf"/>
</dbReference>
<sequence>MTYSGRILIVDDNPKNIQVAASILKQAGYEVEFALDGASGLSWLESDAFDIVLLDIMMPGEDGFEICRLIKSNPQLNKIPVIFLTAKTDRESVVEGFESGGEDYITKPFDSQELLVRVKNQIELKTNRELLEKMNKNLEKLVAEKTEKLTAANQDMENTNRQLSKRNEELKHLEESKQHFLNILGNEVSGSLNEITGMLQVIKYKVDSKKVAQLVDRIDHSLTKIETFVNSALRITELQSKGSLLKPERLDINKLIGFAMFQLDEKIRRKQIVINNKSNKDSVNITGESQLIMAALIITLDFFLERNLPDSNIQIELNQDKQGLEIIFQDNGPNVSEEEISSYFDLFYTGSQSLNFPRMIAEAHLGEMSIMNRNNITGITLKLGFYTK</sequence>
<evidence type="ECO:0000256" key="1">
    <source>
        <dbReference type="ARBA" id="ARBA00022553"/>
    </source>
</evidence>
<feature type="modified residue" description="4-aspartylphosphate" evidence="2">
    <location>
        <position position="55"/>
    </location>
</feature>
<organism evidence="6 7">
    <name type="scientific">Natronoflexus pectinivorans</name>
    <dbReference type="NCBI Taxonomy" id="682526"/>
    <lineage>
        <taxon>Bacteria</taxon>
        <taxon>Pseudomonadati</taxon>
        <taxon>Bacteroidota</taxon>
        <taxon>Bacteroidia</taxon>
        <taxon>Marinilabiliales</taxon>
        <taxon>Marinilabiliaceae</taxon>
        <taxon>Natronoflexus</taxon>
    </lineage>
</organism>